<feature type="compositionally biased region" description="Low complexity" evidence="1">
    <location>
        <begin position="75"/>
        <end position="88"/>
    </location>
</feature>
<accession>A0AAV0D5V0</accession>
<evidence type="ECO:0000256" key="1">
    <source>
        <dbReference type="SAM" id="MobiDB-lite"/>
    </source>
</evidence>
<evidence type="ECO:0000313" key="2">
    <source>
        <dbReference type="EMBL" id="CAH9093556.1"/>
    </source>
</evidence>
<feature type="region of interest" description="Disordered" evidence="1">
    <location>
        <begin position="72"/>
        <end position="99"/>
    </location>
</feature>
<keyword evidence="3" id="KW-1185">Reference proteome</keyword>
<organism evidence="2 3">
    <name type="scientific">Cuscuta epithymum</name>
    <dbReference type="NCBI Taxonomy" id="186058"/>
    <lineage>
        <taxon>Eukaryota</taxon>
        <taxon>Viridiplantae</taxon>
        <taxon>Streptophyta</taxon>
        <taxon>Embryophyta</taxon>
        <taxon>Tracheophyta</taxon>
        <taxon>Spermatophyta</taxon>
        <taxon>Magnoliopsida</taxon>
        <taxon>eudicotyledons</taxon>
        <taxon>Gunneridae</taxon>
        <taxon>Pentapetalae</taxon>
        <taxon>asterids</taxon>
        <taxon>lamiids</taxon>
        <taxon>Solanales</taxon>
        <taxon>Convolvulaceae</taxon>
        <taxon>Cuscuteae</taxon>
        <taxon>Cuscuta</taxon>
        <taxon>Cuscuta subgen. Cuscuta</taxon>
    </lineage>
</organism>
<proteinExistence type="predicted"/>
<feature type="compositionally biased region" description="Basic and acidic residues" evidence="1">
    <location>
        <begin position="89"/>
        <end position="99"/>
    </location>
</feature>
<protein>
    <submittedName>
        <fullName evidence="2">Uncharacterized protein</fullName>
    </submittedName>
</protein>
<comment type="caution">
    <text evidence="2">The sequence shown here is derived from an EMBL/GenBank/DDBJ whole genome shotgun (WGS) entry which is preliminary data.</text>
</comment>
<evidence type="ECO:0000313" key="3">
    <source>
        <dbReference type="Proteomes" id="UP001152523"/>
    </source>
</evidence>
<reference evidence="2" key="1">
    <citation type="submission" date="2022-07" db="EMBL/GenBank/DDBJ databases">
        <authorList>
            <person name="Macas J."/>
            <person name="Novak P."/>
            <person name="Neumann P."/>
        </authorList>
    </citation>
    <scope>NUCLEOTIDE SEQUENCE</scope>
</reference>
<dbReference type="AlphaFoldDB" id="A0AAV0D5V0"/>
<dbReference type="EMBL" id="CAMAPF010000076">
    <property type="protein sequence ID" value="CAH9093556.1"/>
    <property type="molecule type" value="Genomic_DNA"/>
</dbReference>
<sequence>MPLLIFYDNPLEQTHATDATFGTTCAAETAIHDHAGDNTAAATSAELPVLGRGMRSKRPSVLLQDFVTNHVHELSPSSSSPDSSGFSGREPRSFREAMDDEKWLEAMQQEITALENNIT</sequence>
<name>A0AAV0D5V0_9ASTE</name>
<dbReference type="Proteomes" id="UP001152523">
    <property type="component" value="Unassembled WGS sequence"/>
</dbReference>
<gene>
    <name evidence="2" type="ORF">CEPIT_LOCUS12556</name>
</gene>